<comment type="caution">
    <text evidence="1">The sequence shown here is derived from an EMBL/GenBank/DDBJ whole genome shotgun (WGS) entry which is preliminary data.</text>
</comment>
<gene>
    <name evidence="1" type="ORF">DFO70_11444</name>
</gene>
<dbReference type="OrthoDB" id="2991278at2"/>
<sequence length="41" mass="4952">MKKAKVSFAELIKKNKEELMRDQELLAKIEKRLDEKYTKVK</sequence>
<reference evidence="1 2" key="1">
    <citation type="submission" date="2018-06" db="EMBL/GenBank/DDBJ databases">
        <title>Freshwater and sediment microbial communities from various areas in North America, analyzing microbe dynamics in response to fracking.</title>
        <authorList>
            <person name="Lamendella R."/>
        </authorList>
    </citation>
    <scope>NUCLEOTIDE SEQUENCE [LARGE SCALE GENOMIC DNA]</scope>
    <source>
        <strain evidence="1 2">14_TX</strain>
    </source>
</reference>
<evidence type="ECO:0000313" key="2">
    <source>
        <dbReference type="Proteomes" id="UP000252731"/>
    </source>
</evidence>
<accession>A0A366JML1</accession>
<dbReference type="InterPro" id="IPR025004">
    <property type="entry name" value="SenN/SenS"/>
</dbReference>
<organism evidence="1 2">
    <name type="scientific">Cytobacillus firmus</name>
    <name type="common">Bacillus firmus</name>
    <dbReference type="NCBI Taxonomy" id="1399"/>
    <lineage>
        <taxon>Bacteria</taxon>
        <taxon>Bacillati</taxon>
        <taxon>Bacillota</taxon>
        <taxon>Bacilli</taxon>
        <taxon>Bacillales</taxon>
        <taxon>Bacillaceae</taxon>
        <taxon>Cytobacillus</taxon>
    </lineage>
</organism>
<protein>
    <submittedName>
        <fullName evidence="1">Fur-regulated basic protein B</fullName>
    </submittedName>
</protein>
<dbReference type="EMBL" id="QNSF01000014">
    <property type="protein sequence ID" value="RBP88419.1"/>
    <property type="molecule type" value="Genomic_DNA"/>
</dbReference>
<evidence type="ECO:0000313" key="1">
    <source>
        <dbReference type="EMBL" id="RBP88419.1"/>
    </source>
</evidence>
<dbReference type="Proteomes" id="UP000252731">
    <property type="component" value="Unassembled WGS sequence"/>
</dbReference>
<proteinExistence type="predicted"/>
<keyword evidence="2" id="KW-1185">Reference proteome</keyword>
<dbReference type="AlphaFoldDB" id="A0A366JML1"/>
<dbReference type="Pfam" id="PF13040">
    <property type="entry name" value="Fur_reg_FbpB"/>
    <property type="match status" value="1"/>
</dbReference>
<name>A0A366JML1_CYTFI</name>
<dbReference type="RefSeq" id="WP_113884880.1">
    <property type="nucleotide sequence ID" value="NZ_QNSF01000014.1"/>
</dbReference>